<feature type="compositionally biased region" description="Low complexity" evidence="1">
    <location>
        <begin position="213"/>
        <end position="222"/>
    </location>
</feature>
<proteinExistence type="predicted"/>
<dbReference type="Proteomes" id="UP000762676">
    <property type="component" value="Unassembled WGS sequence"/>
</dbReference>
<protein>
    <submittedName>
        <fullName evidence="2">Uncharacterized protein</fullName>
    </submittedName>
</protein>
<feature type="region of interest" description="Disordered" evidence="1">
    <location>
        <begin position="1"/>
        <end position="62"/>
    </location>
</feature>
<sequence>MTSNSTPRSRSGTVASDDSTVVGFRYTSRPDDAGCSQDMKQQTSSVAVVMDSSQESGFPDRCQLQPVASPVAKWVMAQQQQQQQQNQKQQTQQQQQQTKQPLQLKLQPSKATEAAPLLLPGTPRIGLGVHSSFATSTVSLPNTGTGASLNPAARLYQPGNKSPLAAHRVTDSPGVLRRLVLSNSRAASPRPVSNDLSSPAAMRRPSSNPCLRSASTASSMSARVKIRRSSSRTSLASKGSSTGRRVRLTSVSSNREARTYSVSSGQYNLGFDSEEVDMESGFLEGGLTSELFCWRGSLFKRLQC</sequence>
<organism evidence="2 3">
    <name type="scientific">Elysia marginata</name>
    <dbReference type="NCBI Taxonomy" id="1093978"/>
    <lineage>
        <taxon>Eukaryota</taxon>
        <taxon>Metazoa</taxon>
        <taxon>Spiralia</taxon>
        <taxon>Lophotrochozoa</taxon>
        <taxon>Mollusca</taxon>
        <taxon>Gastropoda</taxon>
        <taxon>Heterobranchia</taxon>
        <taxon>Euthyneura</taxon>
        <taxon>Panpulmonata</taxon>
        <taxon>Sacoglossa</taxon>
        <taxon>Placobranchoidea</taxon>
        <taxon>Plakobranchidae</taxon>
        <taxon>Elysia</taxon>
    </lineage>
</organism>
<evidence type="ECO:0000313" key="2">
    <source>
        <dbReference type="EMBL" id="GFR60248.1"/>
    </source>
</evidence>
<dbReference type="EMBL" id="BMAT01007231">
    <property type="protein sequence ID" value="GFR60248.1"/>
    <property type="molecule type" value="Genomic_DNA"/>
</dbReference>
<accession>A0AAV4EGN1</accession>
<feature type="compositionally biased region" description="Polar residues" evidence="1">
    <location>
        <begin position="231"/>
        <end position="252"/>
    </location>
</feature>
<feature type="compositionally biased region" description="Polar residues" evidence="1">
    <location>
        <begin position="1"/>
        <end position="19"/>
    </location>
</feature>
<dbReference type="SUPFAM" id="SSF81995">
    <property type="entry name" value="beta-sandwich domain of Sec23/24"/>
    <property type="match status" value="1"/>
</dbReference>
<feature type="region of interest" description="Disordered" evidence="1">
    <location>
        <begin position="86"/>
        <end position="107"/>
    </location>
</feature>
<keyword evidence="3" id="KW-1185">Reference proteome</keyword>
<gene>
    <name evidence="2" type="ORF">ElyMa_003525400</name>
</gene>
<dbReference type="AlphaFoldDB" id="A0AAV4EGN1"/>
<feature type="compositionally biased region" description="Polar residues" evidence="1">
    <location>
        <begin position="38"/>
        <end position="56"/>
    </location>
</feature>
<name>A0AAV4EGN1_9GAST</name>
<feature type="region of interest" description="Disordered" evidence="1">
    <location>
        <begin position="185"/>
        <end position="252"/>
    </location>
</feature>
<reference evidence="2 3" key="1">
    <citation type="journal article" date="2021" name="Elife">
        <title>Chloroplast acquisition without the gene transfer in kleptoplastic sea slugs, Plakobranchus ocellatus.</title>
        <authorList>
            <person name="Maeda T."/>
            <person name="Takahashi S."/>
            <person name="Yoshida T."/>
            <person name="Shimamura S."/>
            <person name="Takaki Y."/>
            <person name="Nagai Y."/>
            <person name="Toyoda A."/>
            <person name="Suzuki Y."/>
            <person name="Arimoto A."/>
            <person name="Ishii H."/>
            <person name="Satoh N."/>
            <person name="Nishiyama T."/>
            <person name="Hasebe M."/>
            <person name="Maruyama T."/>
            <person name="Minagawa J."/>
            <person name="Obokata J."/>
            <person name="Shigenobu S."/>
        </authorList>
    </citation>
    <scope>NUCLEOTIDE SEQUENCE [LARGE SCALE GENOMIC DNA]</scope>
</reference>
<evidence type="ECO:0000256" key="1">
    <source>
        <dbReference type="SAM" id="MobiDB-lite"/>
    </source>
</evidence>
<evidence type="ECO:0000313" key="3">
    <source>
        <dbReference type="Proteomes" id="UP000762676"/>
    </source>
</evidence>
<comment type="caution">
    <text evidence="2">The sequence shown here is derived from an EMBL/GenBank/DDBJ whole genome shotgun (WGS) entry which is preliminary data.</text>
</comment>